<dbReference type="Gene3D" id="2.60.120.580">
    <property type="entry name" value="Acetamidase/Formamidase-like domains"/>
    <property type="match status" value="1"/>
</dbReference>
<organism evidence="2">
    <name type="scientific">Tanacetum cinerariifolium</name>
    <name type="common">Dalmatian daisy</name>
    <name type="synonym">Chrysanthemum cinerariifolium</name>
    <dbReference type="NCBI Taxonomy" id="118510"/>
    <lineage>
        <taxon>Eukaryota</taxon>
        <taxon>Viridiplantae</taxon>
        <taxon>Streptophyta</taxon>
        <taxon>Embryophyta</taxon>
        <taxon>Tracheophyta</taxon>
        <taxon>Spermatophyta</taxon>
        <taxon>Magnoliopsida</taxon>
        <taxon>eudicotyledons</taxon>
        <taxon>Gunneridae</taxon>
        <taxon>Pentapetalae</taxon>
        <taxon>asterids</taxon>
        <taxon>campanulids</taxon>
        <taxon>Asterales</taxon>
        <taxon>Asteraceae</taxon>
        <taxon>Asteroideae</taxon>
        <taxon>Anthemideae</taxon>
        <taxon>Anthemidinae</taxon>
        <taxon>Tanacetum</taxon>
    </lineage>
</organism>
<dbReference type="GO" id="GO:0016811">
    <property type="term" value="F:hydrolase activity, acting on carbon-nitrogen (but not peptide) bonds, in linear amides"/>
    <property type="evidence" value="ECO:0007669"/>
    <property type="project" value="InterPro"/>
</dbReference>
<dbReference type="Pfam" id="PF04525">
    <property type="entry name" value="LOR"/>
    <property type="match status" value="1"/>
</dbReference>
<dbReference type="SUPFAM" id="SSF141130">
    <property type="entry name" value="Acetamidase/Formamidase-like"/>
    <property type="match status" value="1"/>
</dbReference>
<proteinExistence type="inferred from homology"/>
<dbReference type="Pfam" id="PF03069">
    <property type="entry name" value="FmdA_AmdA"/>
    <property type="match status" value="1"/>
</dbReference>
<evidence type="ECO:0000256" key="1">
    <source>
        <dbReference type="ARBA" id="ARBA00005437"/>
    </source>
</evidence>
<comment type="caution">
    <text evidence="2">The sequence shown here is derived from an EMBL/GenBank/DDBJ whole genome shotgun (WGS) entry which is preliminary data.</text>
</comment>
<protein>
    <submittedName>
        <fullName evidence="2">Formamidase-like isoform X1</fullName>
    </submittedName>
</protein>
<dbReference type="Gene3D" id="2.40.160.200">
    <property type="entry name" value="LURP1-related"/>
    <property type="match status" value="1"/>
</dbReference>
<dbReference type="PANTHER" id="PTHR31891:SF8">
    <property type="entry name" value="FORMAMIDASE"/>
    <property type="match status" value="1"/>
</dbReference>
<gene>
    <name evidence="2" type="ORF">Tci_596891</name>
</gene>
<dbReference type="SUPFAM" id="SSF54518">
    <property type="entry name" value="Tubby C-terminal domain-like"/>
    <property type="match status" value="1"/>
</dbReference>
<dbReference type="InterPro" id="IPR004304">
    <property type="entry name" value="FmdA_AmdA"/>
</dbReference>
<dbReference type="InterPro" id="IPR038595">
    <property type="entry name" value="LOR_sf"/>
</dbReference>
<dbReference type="InterPro" id="IPR007612">
    <property type="entry name" value="LOR"/>
</dbReference>
<comment type="similarity">
    <text evidence="1">Belongs to the LOR family.</text>
</comment>
<name>A0A699JBA2_TANCI</name>
<dbReference type="AlphaFoldDB" id="A0A699JBA2"/>
<sequence>MFRDQLVLLDVCGTILVMLREKVRSVHKRWNVFKGKSENISDIIISIRKPNSIQCWTNLHEFLADNTSNEEFCDFNITGSRSKKNCSIYDSSRIIAQMRPMQATDRFTVTIFPNVDLAFVITLTEIIDNMKTSNNDDDHCHARKVIAQVGKVGKVVAKGVDSIAAQVIGVNTSDKITSGIQSSIRMVVPIDLTKKPREQKLPLHNRWHPDIPHVAQVSVGEVFRVEMVDFSGGGITREYTAEDIKYADQSIVHYLSGPIRVVDEEGIAAKPGDLLSVEICNLGPLPGDEWGFTAIF</sequence>
<dbReference type="InterPro" id="IPR025659">
    <property type="entry name" value="Tubby-like_C"/>
</dbReference>
<feature type="non-terminal residue" evidence="2">
    <location>
        <position position="296"/>
    </location>
</feature>
<dbReference type="PANTHER" id="PTHR31891">
    <property type="entry name" value="FORMAMIDASE C869.04-RELATED"/>
    <property type="match status" value="1"/>
</dbReference>
<evidence type="ECO:0000313" key="2">
    <source>
        <dbReference type="EMBL" id="GFA24919.1"/>
    </source>
</evidence>
<reference evidence="2" key="1">
    <citation type="journal article" date="2019" name="Sci. Rep.">
        <title>Draft genome of Tanacetum cinerariifolium, the natural source of mosquito coil.</title>
        <authorList>
            <person name="Yamashiro T."/>
            <person name="Shiraishi A."/>
            <person name="Satake H."/>
            <person name="Nakayama K."/>
        </authorList>
    </citation>
    <scope>NUCLEOTIDE SEQUENCE</scope>
</reference>
<dbReference type="EMBL" id="BKCJ010392373">
    <property type="protein sequence ID" value="GFA24919.1"/>
    <property type="molecule type" value="Genomic_DNA"/>
</dbReference>
<accession>A0A699JBA2</accession>